<dbReference type="GO" id="GO:0016740">
    <property type="term" value="F:transferase activity"/>
    <property type="evidence" value="ECO:0007669"/>
    <property type="project" value="UniProtKB-KW"/>
</dbReference>
<dbReference type="InterPro" id="IPR029058">
    <property type="entry name" value="AB_hydrolase_fold"/>
</dbReference>
<dbReference type="RefSeq" id="WP_005177318.1">
    <property type="nucleotide sequence ID" value="NZ_BANR01000019.1"/>
</dbReference>
<comment type="caution">
    <text evidence="2">The sequence shown here is derived from an EMBL/GenBank/DDBJ whole genome shotgun (WGS) entry which is preliminary data.</text>
</comment>
<keyword evidence="3" id="KW-1185">Reference proteome</keyword>
<evidence type="ECO:0000313" key="2">
    <source>
        <dbReference type="EMBL" id="GAC50080.1"/>
    </source>
</evidence>
<protein>
    <submittedName>
        <fullName evidence="2">Putative mycolyltransferase</fullName>
    </submittedName>
</protein>
<evidence type="ECO:0000313" key="3">
    <source>
        <dbReference type="Proteomes" id="UP000010988"/>
    </source>
</evidence>
<feature type="chain" id="PRO_5003979477" evidence="1">
    <location>
        <begin position="29"/>
        <end position="321"/>
    </location>
</feature>
<dbReference type="STRING" id="1220583.GOACH_19_00850"/>
<evidence type="ECO:0000256" key="1">
    <source>
        <dbReference type="SAM" id="SignalP"/>
    </source>
</evidence>
<feature type="signal peptide" evidence="1">
    <location>
        <begin position="1"/>
        <end position="28"/>
    </location>
</feature>
<organism evidence="2 3">
    <name type="scientific">Gordonia aichiensis NBRC 108223</name>
    <dbReference type="NCBI Taxonomy" id="1220583"/>
    <lineage>
        <taxon>Bacteria</taxon>
        <taxon>Bacillati</taxon>
        <taxon>Actinomycetota</taxon>
        <taxon>Actinomycetes</taxon>
        <taxon>Mycobacteriales</taxon>
        <taxon>Gordoniaceae</taxon>
        <taxon>Gordonia</taxon>
    </lineage>
</organism>
<dbReference type="Proteomes" id="UP000010988">
    <property type="component" value="Unassembled WGS sequence"/>
</dbReference>
<accession>L7KMJ7</accession>
<reference evidence="2 3" key="1">
    <citation type="submission" date="2012-12" db="EMBL/GenBank/DDBJ databases">
        <title>Whole genome shotgun sequence of Gordonia aichiensis NBRC 108223.</title>
        <authorList>
            <person name="Isaki-Nakamura S."/>
            <person name="Hosoyama A."/>
            <person name="Tsuchikane K."/>
            <person name="Ando Y."/>
            <person name="Baba S."/>
            <person name="Ohji S."/>
            <person name="Hamada M."/>
            <person name="Tamura T."/>
            <person name="Yamazoe A."/>
            <person name="Yamazaki S."/>
            <person name="Fujita N."/>
        </authorList>
    </citation>
    <scope>NUCLEOTIDE SEQUENCE [LARGE SCALE GENOMIC DNA]</scope>
    <source>
        <strain evidence="2 3">NBRC 108223</strain>
    </source>
</reference>
<dbReference type="AlphaFoldDB" id="L7KMJ7"/>
<dbReference type="Pfam" id="PF00756">
    <property type="entry name" value="Esterase"/>
    <property type="match status" value="1"/>
</dbReference>
<dbReference type="SUPFAM" id="SSF53474">
    <property type="entry name" value="alpha/beta-Hydrolases"/>
    <property type="match status" value="1"/>
</dbReference>
<dbReference type="EMBL" id="BANR01000019">
    <property type="protein sequence ID" value="GAC50080.1"/>
    <property type="molecule type" value="Genomic_DNA"/>
</dbReference>
<keyword evidence="2" id="KW-0808">Transferase</keyword>
<dbReference type="OrthoDB" id="4366784at2"/>
<sequence>MRFLPIAVLTVALALVVGLISGAGGAHAWGPPAGKVRGFINEQIYNYGMDHPVSVRAWPSQTTKPSSAPTVIFLDGLRATNDYNGWERETNVAYLSQHGYNVVMPIGGQSSFYADWQQASASAGQRHPYRWESVLKGSLPQFLDRHGFRNRTLVGLSMSASQAVIIGNQRRDLYQRVVSMSGFMNLVATGMQTMLRAAAWDAGHYNLNDMWGWFPNAQAFAHSPTENLPSMGGLHLWMYAGTGVWGDHQPPGANNTDFYITGFNSTAIESVAGEQSRTFALAAPAFGVNLRTDFPITGTHAWGYWQQAIWNIYNNGWFRNG</sequence>
<gene>
    <name evidence="2" type="ORF">GOACH_19_00850</name>
</gene>
<dbReference type="eggNOG" id="COG0627">
    <property type="taxonomic scope" value="Bacteria"/>
</dbReference>
<keyword evidence="1" id="KW-0732">Signal</keyword>
<dbReference type="InterPro" id="IPR000801">
    <property type="entry name" value="Esterase-like"/>
</dbReference>
<proteinExistence type="predicted"/>
<dbReference type="Gene3D" id="3.40.50.1820">
    <property type="entry name" value="alpha/beta hydrolase"/>
    <property type="match status" value="1"/>
</dbReference>
<name>L7KMJ7_9ACTN</name>